<sequence length="633" mass="69493">MAANRRLVVTAPVISLLSSDEDIDIPALPKRSTSTSTSKSENIRPNVPKKTTDTKPPTRASESDKATKQLKPVEKPRAPRPSASPARKKRTEAITISSSPPASPPARHLEYPSKSFPKIFGALSSDPIVSQSSPVPRLPSQNSVSKSPNPPAKPDSAFAAIFGSDSDSGLSGSDGSARKRCRSPKGKERARSSSPEYTLPPGMSTREFLERLEARNNENELPTKRRKVKKIDLDISDFDPDPNLEPVVPIVDIPPSSSAPTRKQKLTEVEKEARKAEREATRAQKAAEKDALKEQKRLEKEAKLIQKNESQAMATANKLKGSHVDTVPEMIVDMSSDMHVSRVGTQLGTFLGELNVTHAPFNSSVPNVVKWRRKVTSTWDENDDVFVPLAVPEIRNENHVLAVLDAKTFVDLTNAPEELEIYIAQIKSAYPTCKPIIVIEGLAKLVNKSRNDQSRAYAAQVRNRMREGASETVRMNKAAQAVDEDSVEDALLKLQVVHGCLICQTVAYMDTAEAIVSYTQHISQIPYKRAKATLNNSTNFCMDVGQVPSGKTVEDTYNKMLQCVHMSTQGVANAIQSEYPTVQMLFRALLDGGEDVLKDIRVARNGNGRALGPAMSRKIARVFTGTDEWELES</sequence>
<dbReference type="GO" id="GO:0048476">
    <property type="term" value="C:Holliday junction resolvase complex"/>
    <property type="evidence" value="ECO:0007669"/>
    <property type="project" value="InterPro"/>
</dbReference>
<accession>A0AAV9VGI1</accession>
<keyword evidence="12" id="KW-0539">Nucleus</keyword>
<organism evidence="16 17">
    <name type="scientific">Orbilia brochopaga</name>
    <dbReference type="NCBI Taxonomy" id="3140254"/>
    <lineage>
        <taxon>Eukaryota</taxon>
        <taxon>Fungi</taxon>
        <taxon>Dikarya</taxon>
        <taxon>Ascomycota</taxon>
        <taxon>Pezizomycotina</taxon>
        <taxon>Orbiliomycetes</taxon>
        <taxon>Orbiliales</taxon>
        <taxon>Orbiliaceae</taxon>
        <taxon>Orbilia</taxon>
    </lineage>
</organism>
<evidence type="ECO:0000256" key="7">
    <source>
        <dbReference type="ARBA" id="ARBA00022763"/>
    </source>
</evidence>
<feature type="compositionally biased region" description="Low complexity" evidence="14">
    <location>
        <begin position="163"/>
        <end position="175"/>
    </location>
</feature>
<feature type="compositionally biased region" description="Low complexity" evidence="14">
    <location>
        <begin position="246"/>
        <end position="260"/>
    </location>
</feature>
<dbReference type="PANTHER" id="PTHR21077">
    <property type="entry name" value="EME1 PROTEIN"/>
    <property type="match status" value="1"/>
</dbReference>
<keyword evidence="9" id="KW-0460">Magnesium</keyword>
<gene>
    <name evidence="16" type="ORF">TWF696_000990</name>
</gene>
<dbReference type="InterPro" id="IPR042530">
    <property type="entry name" value="EME1/EME2_C"/>
</dbReference>
<dbReference type="GO" id="GO:0046872">
    <property type="term" value="F:metal ion binding"/>
    <property type="evidence" value="ECO:0007669"/>
    <property type="project" value="UniProtKB-KW"/>
</dbReference>
<dbReference type="SMART" id="SM00891">
    <property type="entry name" value="ERCC4"/>
    <property type="match status" value="1"/>
</dbReference>
<evidence type="ECO:0000256" key="1">
    <source>
        <dbReference type="ARBA" id="ARBA00001946"/>
    </source>
</evidence>
<dbReference type="AlphaFoldDB" id="A0AAV9VGI1"/>
<dbReference type="GO" id="GO:0006302">
    <property type="term" value="P:double-strand break repair"/>
    <property type="evidence" value="ECO:0007669"/>
    <property type="project" value="TreeGrafter"/>
</dbReference>
<evidence type="ECO:0000256" key="9">
    <source>
        <dbReference type="ARBA" id="ARBA00022842"/>
    </source>
</evidence>
<dbReference type="GO" id="GO:0031573">
    <property type="term" value="P:mitotic intra-S DNA damage checkpoint signaling"/>
    <property type="evidence" value="ECO:0007669"/>
    <property type="project" value="TreeGrafter"/>
</dbReference>
<dbReference type="InterPro" id="IPR033310">
    <property type="entry name" value="Mms4/EME1/EME2"/>
</dbReference>
<keyword evidence="13" id="KW-0469">Meiosis</keyword>
<protein>
    <recommendedName>
        <fullName evidence="15">ERCC4 domain-containing protein</fullName>
    </recommendedName>
</protein>
<evidence type="ECO:0000256" key="6">
    <source>
        <dbReference type="ARBA" id="ARBA00022759"/>
    </source>
</evidence>
<dbReference type="Proteomes" id="UP001375240">
    <property type="component" value="Unassembled WGS sequence"/>
</dbReference>
<evidence type="ECO:0000256" key="4">
    <source>
        <dbReference type="ARBA" id="ARBA00022722"/>
    </source>
</evidence>
<keyword evidence="7" id="KW-0227">DNA damage</keyword>
<feature type="compositionally biased region" description="Polar residues" evidence="14">
    <location>
        <begin position="127"/>
        <end position="147"/>
    </location>
</feature>
<evidence type="ECO:0000256" key="5">
    <source>
        <dbReference type="ARBA" id="ARBA00022723"/>
    </source>
</evidence>
<feature type="region of interest" description="Disordered" evidence="14">
    <location>
        <begin position="246"/>
        <end position="291"/>
    </location>
</feature>
<feature type="region of interest" description="Disordered" evidence="14">
    <location>
        <begin position="16"/>
        <end position="223"/>
    </location>
</feature>
<reference evidence="16 17" key="1">
    <citation type="submission" date="2019-10" db="EMBL/GenBank/DDBJ databases">
        <authorList>
            <person name="Palmer J.M."/>
        </authorList>
    </citation>
    <scope>NUCLEOTIDE SEQUENCE [LARGE SCALE GENOMIC DNA]</scope>
    <source>
        <strain evidence="16 17">TWF696</strain>
    </source>
</reference>
<comment type="similarity">
    <text evidence="3">Belongs to the EME1/MMS4 family.</text>
</comment>
<comment type="subcellular location">
    <subcellularLocation>
        <location evidence="2">Nucleus</location>
    </subcellularLocation>
</comment>
<evidence type="ECO:0000256" key="14">
    <source>
        <dbReference type="SAM" id="MobiDB-lite"/>
    </source>
</evidence>
<dbReference type="Gene3D" id="1.10.150.670">
    <property type="entry name" value="Crossover junction endonuclease EME1, DNA-binding domain"/>
    <property type="match status" value="1"/>
</dbReference>
<dbReference type="PANTHER" id="PTHR21077:SF5">
    <property type="entry name" value="CROSSOVER JUNCTION ENDONUCLEASE MMS4"/>
    <property type="match status" value="1"/>
</dbReference>
<dbReference type="InterPro" id="IPR006166">
    <property type="entry name" value="ERCC4_domain"/>
</dbReference>
<keyword evidence="8" id="KW-0378">Hydrolase</keyword>
<dbReference type="InterPro" id="IPR047521">
    <property type="entry name" value="XPF_nuclease_EME1_ascomycetes"/>
</dbReference>
<dbReference type="CDD" id="cd20085">
    <property type="entry name" value="XPF_nuclease_Mms4"/>
    <property type="match status" value="1"/>
</dbReference>
<evidence type="ECO:0000259" key="15">
    <source>
        <dbReference type="SMART" id="SM00891"/>
    </source>
</evidence>
<keyword evidence="11" id="KW-0234">DNA repair</keyword>
<evidence type="ECO:0000256" key="2">
    <source>
        <dbReference type="ARBA" id="ARBA00004123"/>
    </source>
</evidence>
<dbReference type="GO" id="GO:0008821">
    <property type="term" value="F:crossover junction DNA endonuclease activity"/>
    <property type="evidence" value="ECO:0007669"/>
    <property type="project" value="TreeGrafter"/>
</dbReference>
<dbReference type="GO" id="GO:0000712">
    <property type="term" value="P:resolution of meiotic recombination intermediates"/>
    <property type="evidence" value="ECO:0007669"/>
    <property type="project" value="TreeGrafter"/>
</dbReference>
<dbReference type="Pfam" id="PF02732">
    <property type="entry name" value="ERCC4"/>
    <property type="match status" value="1"/>
</dbReference>
<dbReference type="GO" id="GO:0031297">
    <property type="term" value="P:replication fork processing"/>
    <property type="evidence" value="ECO:0007669"/>
    <property type="project" value="TreeGrafter"/>
</dbReference>
<evidence type="ECO:0000256" key="11">
    <source>
        <dbReference type="ARBA" id="ARBA00023204"/>
    </source>
</evidence>
<evidence type="ECO:0000256" key="13">
    <source>
        <dbReference type="ARBA" id="ARBA00023254"/>
    </source>
</evidence>
<evidence type="ECO:0000256" key="10">
    <source>
        <dbReference type="ARBA" id="ARBA00023172"/>
    </source>
</evidence>
<dbReference type="Gene3D" id="3.40.50.10130">
    <property type="match status" value="1"/>
</dbReference>
<feature type="compositionally biased region" description="Basic and acidic residues" evidence="14">
    <location>
        <begin position="61"/>
        <end position="77"/>
    </location>
</feature>
<keyword evidence="17" id="KW-1185">Reference proteome</keyword>
<feature type="compositionally biased region" description="Basic and acidic residues" evidence="14">
    <location>
        <begin position="207"/>
        <end position="223"/>
    </location>
</feature>
<keyword evidence="6" id="KW-0255">Endonuclease</keyword>
<proteinExistence type="inferred from homology"/>
<dbReference type="EMBL" id="JAVHNQ010000001">
    <property type="protein sequence ID" value="KAK6359857.1"/>
    <property type="molecule type" value="Genomic_DNA"/>
</dbReference>
<feature type="domain" description="ERCC4" evidence="15">
    <location>
        <begin position="329"/>
        <end position="590"/>
    </location>
</feature>
<evidence type="ECO:0000256" key="3">
    <source>
        <dbReference type="ARBA" id="ARBA00005313"/>
    </source>
</evidence>
<dbReference type="GO" id="GO:0005634">
    <property type="term" value="C:nucleus"/>
    <property type="evidence" value="ECO:0007669"/>
    <property type="project" value="UniProtKB-SubCell"/>
</dbReference>
<keyword evidence="10" id="KW-0233">DNA recombination</keyword>
<feature type="compositionally biased region" description="Basic and acidic residues" evidence="14">
    <location>
        <begin position="265"/>
        <end position="291"/>
    </location>
</feature>
<dbReference type="GO" id="GO:0003677">
    <property type="term" value="F:DNA binding"/>
    <property type="evidence" value="ECO:0007669"/>
    <property type="project" value="InterPro"/>
</dbReference>
<comment type="cofactor">
    <cofactor evidence="1">
        <name>Mg(2+)</name>
        <dbReference type="ChEBI" id="CHEBI:18420"/>
    </cofactor>
</comment>
<evidence type="ECO:0000256" key="12">
    <source>
        <dbReference type="ARBA" id="ARBA00023242"/>
    </source>
</evidence>
<comment type="caution">
    <text evidence="16">The sequence shown here is derived from an EMBL/GenBank/DDBJ whole genome shotgun (WGS) entry which is preliminary data.</text>
</comment>
<evidence type="ECO:0000256" key="8">
    <source>
        <dbReference type="ARBA" id="ARBA00022801"/>
    </source>
</evidence>
<evidence type="ECO:0000313" key="16">
    <source>
        <dbReference type="EMBL" id="KAK6359857.1"/>
    </source>
</evidence>
<evidence type="ECO:0000313" key="17">
    <source>
        <dbReference type="Proteomes" id="UP001375240"/>
    </source>
</evidence>
<keyword evidence="4" id="KW-0540">Nuclease</keyword>
<keyword evidence="5" id="KW-0479">Metal-binding</keyword>
<name>A0AAV9VGI1_9PEZI</name>